<sequence length="59" mass="6214">MLIDEPGQARSVHEAPDIDGVIEVDPSLEVGSFVDVVISESLGTDLVGETLPPEPKASR</sequence>
<dbReference type="InterPro" id="IPR002792">
    <property type="entry name" value="TRAM_dom"/>
</dbReference>
<name>A0A6J7R418_9ZZZZ</name>
<dbReference type="Gene3D" id="2.40.50.140">
    <property type="entry name" value="Nucleic acid-binding proteins"/>
    <property type="match status" value="1"/>
</dbReference>
<dbReference type="AlphaFoldDB" id="A0A6J7R418"/>
<evidence type="ECO:0000259" key="1">
    <source>
        <dbReference type="Pfam" id="PF18693"/>
    </source>
</evidence>
<protein>
    <submittedName>
        <fullName evidence="2">Unannotated protein</fullName>
    </submittedName>
</protein>
<dbReference type="EMBL" id="CAFBPM010000008">
    <property type="protein sequence ID" value="CAB5022664.1"/>
    <property type="molecule type" value="Genomic_DNA"/>
</dbReference>
<dbReference type="Pfam" id="PF18693">
    <property type="entry name" value="TRAM_2"/>
    <property type="match status" value="1"/>
</dbReference>
<accession>A0A6J7R418</accession>
<proteinExistence type="predicted"/>
<gene>
    <name evidence="2" type="ORF">UFOPK4112_01015</name>
</gene>
<feature type="domain" description="TRAM" evidence="1">
    <location>
        <begin position="8"/>
        <end position="50"/>
    </location>
</feature>
<reference evidence="2" key="1">
    <citation type="submission" date="2020-05" db="EMBL/GenBank/DDBJ databases">
        <authorList>
            <person name="Chiriac C."/>
            <person name="Salcher M."/>
            <person name="Ghai R."/>
            <person name="Kavagutti S V."/>
        </authorList>
    </citation>
    <scope>NUCLEOTIDE SEQUENCE</scope>
</reference>
<organism evidence="2">
    <name type="scientific">freshwater metagenome</name>
    <dbReference type="NCBI Taxonomy" id="449393"/>
    <lineage>
        <taxon>unclassified sequences</taxon>
        <taxon>metagenomes</taxon>
        <taxon>ecological metagenomes</taxon>
    </lineage>
</organism>
<evidence type="ECO:0000313" key="2">
    <source>
        <dbReference type="EMBL" id="CAB5022664.1"/>
    </source>
</evidence>
<dbReference type="InterPro" id="IPR012340">
    <property type="entry name" value="NA-bd_OB-fold"/>
</dbReference>